<dbReference type="PROSITE" id="PS50104">
    <property type="entry name" value="TIR"/>
    <property type="match status" value="1"/>
</dbReference>
<comment type="caution">
    <text evidence="3">The sequence shown here is derived from an EMBL/GenBank/DDBJ whole genome shotgun (WGS) entry which is preliminary data.</text>
</comment>
<dbReference type="InterPro" id="IPR002182">
    <property type="entry name" value="NB-ARC"/>
</dbReference>
<dbReference type="Proteomes" id="UP000811246">
    <property type="component" value="Chromosome 13"/>
</dbReference>
<dbReference type="GO" id="GO:0006952">
    <property type="term" value="P:defense response"/>
    <property type="evidence" value="ECO:0007669"/>
    <property type="project" value="InterPro"/>
</dbReference>
<dbReference type="SMART" id="SM00382">
    <property type="entry name" value="AAA"/>
    <property type="match status" value="1"/>
</dbReference>
<dbReference type="InterPro" id="IPR044974">
    <property type="entry name" value="Disease_R_plants"/>
</dbReference>
<dbReference type="AlphaFoldDB" id="A0A922DAX6"/>
<dbReference type="InterPro" id="IPR058192">
    <property type="entry name" value="WHD_ROQ1-like"/>
</dbReference>
<proteinExistence type="predicted"/>
<evidence type="ECO:0000256" key="1">
    <source>
        <dbReference type="ARBA" id="ARBA00022737"/>
    </source>
</evidence>
<dbReference type="Pfam" id="PF01582">
    <property type="entry name" value="TIR"/>
    <property type="match status" value="1"/>
</dbReference>
<evidence type="ECO:0000313" key="4">
    <source>
        <dbReference type="Proteomes" id="UP000811246"/>
    </source>
</evidence>
<dbReference type="PANTHER" id="PTHR11017">
    <property type="entry name" value="LEUCINE-RICH REPEAT-CONTAINING PROTEIN"/>
    <property type="match status" value="1"/>
</dbReference>
<feature type="domain" description="TIR" evidence="2">
    <location>
        <begin position="80"/>
        <end position="225"/>
    </location>
</feature>
<evidence type="ECO:0000313" key="3">
    <source>
        <dbReference type="EMBL" id="KAG6681101.1"/>
    </source>
</evidence>
<dbReference type="InterPro" id="IPR003593">
    <property type="entry name" value="AAA+_ATPase"/>
</dbReference>
<dbReference type="EMBL" id="CM031837">
    <property type="protein sequence ID" value="KAG6681101.1"/>
    <property type="molecule type" value="Genomic_DNA"/>
</dbReference>
<gene>
    <name evidence="3" type="ORF">I3842_13G074800</name>
</gene>
<dbReference type="PANTHER" id="PTHR11017:SF562">
    <property type="entry name" value="ADP-RIBOSYL CYCLASE_CYCLIC ADP-RIBOSE HYDROLASE"/>
    <property type="match status" value="1"/>
</dbReference>
<dbReference type="GO" id="GO:0007165">
    <property type="term" value="P:signal transduction"/>
    <property type="evidence" value="ECO:0007669"/>
    <property type="project" value="InterPro"/>
</dbReference>
<dbReference type="Pfam" id="PF23282">
    <property type="entry name" value="WHD_ROQ1"/>
    <property type="match status" value="1"/>
</dbReference>
<evidence type="ECO:0000259" key="2">
    <source>
        <dbReference type="PROSITE" id="PS50104"/>
    </source>
</evidence>
<name>A0A922DAX6_CARIL</name>
<dbReference type="GO" id="GO:0043531">
    <property type="term" value="F:ADP binding"/>
    <property type="evidence" value="ECO:0007669"/>
    <property type="project" value="InterPro"/>
</dbReference>
<dbReference type="Pfam" id="PF00931">
    <property type="entry name" value="NB-ARC"/>
    <property type="match status" value="1"/>
</dbReference>
<dbReference type="SMART" id="SM00255">
    <property type="entry name" value="TIR"/>
    <property type="match status" value="1"/>
</dbReference>
<accession>A0A922DAX6</accession>
<reference evidence="3" key="1">
    <citation type="submission" date="2021-01" db="EMBL/GenBank/DDBJ databases">
        <authorList>
            <person name="Lovell J.T."/>
            <person name="Bentley N."/>
            <person name="Bhattarai G."/>
            <person name="Jenkins J.W."/>
            <person name="Sreedasyam A."/>
            <person name="Alarcon Y."/>
            <person name="Bock C."/>
            <person name="Boston L."/>
            <person name="Carlson J."/>
            <person name="Cervantes K."/>
            <person name="Clermont K."/>
            <person name="Krom N."/>
            <person name="Kubenka K."/>
            <person name="Mamidi S."/>
            <person name="Mattison C."/>
            <person name="Monteros M."/>
            <person name="Pisani C."/>
            <person name="Plott C."/>
            <person name="Rajasekar S."/>
            <person name="Rhein H.S."/>
            <person name="Rohla C."/>
            <person name="Song M."/>
            <person name="Hilaire R.S."/>
            <person name="Shu S."/>
            <person name="Wells L."/>
            <person name="Wang X."/>
            <person name="Webber J."/>
            <person name="Heerema R.J."/>
            <person name="Klein P."/>
            <person name="Conner P."/>
            <person name="Grauke L."/>
            <person name="Grimwood J."/>
            <person name="Schmutz J."/>
            <person name="Randall J.J."/>
        </authorList>
    </citation>
    <scope>NUCLEOTIDE SEQUENCE</scope>
    <source>
        <tissue evidence="3">Leaf</tissue>
    </source>
</reference>
<keyword evidence="1" id="KW-0677">Repeat</keyword>
<organism evidence="3 4">
    <name type="scientific">Carya illinoinensis</name>
    <name type="common">Pecan</name>
    <dbReference type="NCBI Taxonomy" id="32201"/>
    <lineage>
        <taxon>Eukaryota</taxon>
        <taxon>Viridiplantae</taxon>
        <taxon>Streptophyta</taxon>
        <taxon>Embryophyta</taxon>
        <taxon>Tracheophyta</taxon>
        <taxon>Spermatophyta</taxon>
        <taxon>Magnoliopsida</taxon>
        <taxon>eudicotyledons</taxon>
        <taxon>Gunneridae</taxon>
        <taxon>Pentapetalae</taxon>
        <taxon>rosids</taxon>
        <taxon>fabids</taxon>
        <taxon>Fagales</taxon>
        <taxon>Juglandaceae</taxon>
        <taxon>Carya</taxon>
    </lineage>
</organism>
<protein>
    <recommendedName>
        <fullName evidence="2">TIR domain-containing protein</fullName>
    </recommendedName>
</protein>
<dbReference type="InterPro" id="IPR000157">
    <property type="entry name" value="TIR_dom"/>
</dbReference>
<sequence length="533" mass="60784">MACNGLLDLFRAVTRVPSDGWVRYGGGPRPWATVSPPTHLRLGSLWAFGLGHWAWAPSSLQVDPTLFQMQSSIKPCSNHWVYEVFLSFRGTDTRKNFTDHPYSALVRTGIRTFCDDNELPRGENISKELINAIHGSRISLVIFSKDYASFNWCLDELVQILHCKSTMNHIFILIFYHVNPSDIHEERYHEDMERVQRWRAALIEAANGYEARFIEKIVEQVLYKLNPIRLNVVEHPVGIDFHVEEMKTLLQLGTSTTELLIMGIYGMGGIGKTTLAKAVYNHICDGFEGSSCLLNVREVSEQSNGLIQLQEQLLFDILKVKILLIGNVDKGISLIKQRLHRKRVLVVLDDVDRLDQIYALVKNGEWFFGPGSRVIITTRDEHLLVKLGVNYSYKLENMNHLDSLELFSRHAFNMPHPEEDFREISIAAVDYAGGLPLALEVLGSDLRGRSIIKWKTTLEKFRKSPDVQIQKILGISFKSLDHTTREVLLDIACFFTGVNIDYVFKILEECGLFPDIAINILVQRSLVKIDYPN</sequence>